<dbReference type="CDD" id="cd01650">
    <property type="entry name" value="RT_nLTR_like"/>
    <property type="match status" value="1"/>
</dbReference>
<keyword evidence="3" id="KW-1185">Reference proteome</keyword>
<dbReference type="InterPro" id="IPR000477">
    <property type="entry name" value="RT_dom"/>
</dbReference>
<dbReference type="PANTHER" id="PTHR46890">
    <property type="entry name" value="NON-LTR RETROLELEMENT REVERSE TRANSCRIPTASE-LIKE PROTEIN-RELATED"/>
    <property type="match status" value="1"/>
</dbReference>
<evidence type="ECO:0000313" key="3">
    <source>
        <dbReference type="Proteomes" id="UP001457282"/>
    </source>
</evidence>
<dbReference type="AlphaFoldDB" id="A0AAW1VQ15"/>
<sequence>MLRRFNMDKVHPVSTPMIGRSLDLKKDLFRPRDDDEDVLEAEVPYLSAIGALLYLAQCTRPDISFAVNLLARHSSTPTQRHWTGIKTIFRYLKGTIDMSLFYPYRESRKYGKMGKEPMPFVNTAEYGGRPVDTGPSTGRRMNRAVDADVRRPDVFLPSGRITGSISIIPYSQNPSDVLVGLADAEYLSDPHKGRSQSGYVFTMGNTAISWRSTKQTLVATSSNHAEIIALHEAVRECIWLRSIIGHIRSTCGLRSTTDEPTSIYEDNAACIEQMKQGFNKGDNTKHIAPKYFYNQQQQSLLKIQVNQVRSEDNVADLFTMSLPKSTFEKHVKSIGMLKIEGLFDKDNQWQTESSTLKSIAVDFFQNLFSESTHLDSRFMIPWLFPSLETDDLHRLCCPVDMYEVKNAMFSIGGLKAPGYDGFPAGFYQKFWSLYAADIFSITQTAFTSCEIPPGLNHTIISLIPKVTGPQEMAQFRPISLCTTIYKVISKIIVARIRPFMQKLISPNQVSYVPERQISDNIMIAQEILFKFKKSTGHKGFFAWKVDLSKAYDRLSWNFIEKVLYETLLPQPLVKLIMSCITTTSFQIFLNGELTTSFHAQRGIRQGDPLSPYIFVLCMEKLSHLIQSAVEIGAWKAVRASQSGPKISHLFFADDLMLFADATLDQAYTLKNCLDKFCALSGQAISYEKSLLFALQHQPRHCY</sequence>
<dbReference type="Pfam" id="PF00078">
    <property type="entry name" value="RVT_1"/>
    <property type="match status" value="1"/>
</dbReference>
<gene>
    <name evidence="2" type="ORF">M0R45_002409</name>
</gene>
<name>A0AAW1VQ15_RUBAR</name>
<comment type="caution">
    <text evidence="2">The sequence shown here is derived from an EMBL/GenBank/DDBJ whole genome shotgun (WGS) entry which is preliminary data.</text>
</comment>
<dbReference type="InterPro" id="IPR043502">
    <property type="entry name" value="DNA/RNA_pol_sf"/>
</dbReference>
<dbReference type="Proteomes" id="UP001457282">
    <property type="component" value="Unassembled WGS sequence"/>
</dbReference>
<reference evidence="2 3" key="1">
    <citation type="journal article" date="2023" name="G3 (Bethesda)">
        <title>A chromosome-length genome assembly and annotation of blackberry (Rubus argutus, cv. 'Hillquist').</title>
        <authorList>
            <person name="Bruna T."/>
            <person name="Aryal R."/>
            <person name="Dudchenko O."/>
            <person name="Sargent D.J."/>
            <person name="Mead D."/>
            <person name="Buti M."/>
            <person name="Cavallini A."/>
            <person name="Hytonen T."/>
            <person name="Andres J."/>
            <person name="Pham M."/>
            <person name="Weisz D."/>
            <person name="Mascagni F."/>
            <person name="Usai G."/>
            <person name="Natali L."/>
            <person name="Bassil N."/>
            <person name="Fernandez G.E."/>
            <person name="Lomsadze A."/>
            <person name="Armour M."/>
            <person name="Olukolu B."/>
            <person name="Poorten T."/>
            <person name="Britton C."/>
            <person name="Davik J."/>
            <person name="Ashrafi H."/>
            <person name="Aiden E.L."/>
            <person name="Borodovsky M."/>
            <person name="Worthington M."/>
        </authorList>
    </citation>
    <scope>NUCLEOTIDE SEQUENCE [LARGE SCALE GENOMIC DNA]</scope>
    <source>
        <strain evidence="2">PI 553951</strain>
    </source>
</reference>
<dbReference type="CDD" id="cd09272">
    <property type="entry name" value="RNase_HI_RT_Ty1"/>
    <property type="match status" value="1"/>
</dbReference>
<proteinExistence type="predicted"/>
<dbReference type="PANTHER" id="PTHR46890:SF48">
    <property type="entry name" value="RNA-DIRECTED DNA POLYMERASE"/>
    <property type="match status" value="1"/>
</dbReference>
<dbReference type="EMBL" id="JBEDUW010000037">
    <property type="protein sequence ID" value="KAK9907164.1"/>
    <property type="molecule type" value="Genomic_DNA"/>
</dbReference>
<feature type="domain" description="Reverse transcriptase" evidence="1">
    <location>
        <begin position="444"/>
        <end position="702"/>
    </location>
</feature>
<dbReference type="SUPFAM" id="SSF56672">
    <property type="entry name" value="DNA/RNA polymerases"/>
    <property type="match status" value="1"/>
</dbReference>
<dbReference type="PROSITE" id="PS50878">
    <property type="entry name" value="RT_POL"/>
    <property type="match status" value="1"/>
</dbReference>
<protein>
    <recommendedName>
        <fullName evidence="1">Reverse transcriptase domain-containing protein</fullName>
    </recommendedName>
</protein>
<evidence type="ECO:0000259" key="1">
    <source>
        <dbReference type="PROSITE" id="PS50878"/>
    </source>
</evidence>
<dbReference type="InterPro" id="IPR052343">
    <property type="entry name" value="Retrotransposon-Effector_Assoc"/>
</dbReference>
<organism evidence="2 3">
    <name type="scientific">Rubus argutus</name>
    <name type="common">Southern blackberry</name>
    <dbReference type="NCBI Taxonomy" id="59490"/>
    <lineage>
        <taxon>Eukaryota</taxon>
        <taxon>Viridiplantae</taxon>
        <taxon>Streptophyta</taxon>
        <taxon>Embryophyta</taxon>
        <taxon>Tracheophyta</taxon>
        <taxon>Spermatophyta</taxon>
        <taxon>Magnoliopsida</taxon>
        <taxon>eudicotyledons</taxon>
        <taxon>Gunneridae</taxon>
        <taxon>Pentapetalae</taxon>
        <taxon>rosids</taxon>
        <taxon>fabids</taxon>
        <taxon>Rosales</taxon>
        <taxon>Rosaceae</taxon>
        <taxon>Rosoideae</taxon>
        <taxon>Rosoideae incertae sedis</taxon>
        <taxon>Rubus</taxon>
    </lineage>
</organism>
<accession>A0AAW1VQ15</accession>
<evidence type="ECO:0000313" key="2">
    <source>
        <dbReference type="EMBL" id="KAK9907164.1"/>
    </source>
</evidence>